<dbReference type="AlphaFoldDB" id="W7MBG6"/>
<dbReference type="EMBL" id="DS022245">
    <property type="protein sequence ID" value="EWG42222.1"/>
    <property type="molecule type" value="Genomic_DNA"/>
</dbReference>
<accession>W7MBG6</accession>
<reference evidence="1 2" key="1">
    <citation type="journal article" date="2010" name="Nature">
        <title>Comparative genomics reveals mobile pathogenicity chromosomes in Fusarium.</title>
        <authorList>
            <person name="Ma L.J."/>
            <person name="van der Does H.C."/>
            <person name="Borkovich K.A."/>
            <person name="Coleman J.J."/>
            <person name="Daboussi M.J."/>
            <person name="Di Pietro A."/>
            <person name="Dufresne M."/>
            <person name="Freitag M."/>
            <person name="Grabherr M."/>
            <person name="Henrissat B."/>
            <person name="Houterman P.M."/>
            <person name="Kang S."/>
            <person name="Shim W.B."/>
            <person name="Woloshuk C."/>
            <person name="Xie X."/>
            <person name="Xu J.R."/>
            <person name="Antoniw J."/>
            <person name="Baker S.E."/>
            <person name="Bluhm B.H."/>
            <person name="Breakspear A."/>
            <person name="Brown D.W."/>
            <person name="Butchko R.A."/>
            <person name="Chapman S."/>
            <person name="Coulson R."/>
            <person name="Coutinho P.M."/>
            <person name="Danchin E.G."/>
            <person name="Diener A."/>
            <person name="Gale L.R."/>
            <person name="Gardiner D.M."/>
            <person name="Goff S."/>
            <person name="Hammond-Kosack K.E."/>
            <person name="Hilburn K."/>
            <person name="Hua-Van A."/>
            <person name="Jonkers W."/>
            <person name="Kazan K."/>
            <person name="Kodira C.D."/>
            <person name="Koehrsen M."/>
            <person name="Kumar L."/>
            <person name="Lee Y.H."/>
            <person name="Li L."/>
            <person name="Manners J.M."/>
            <person name="Miranda-Saavedra D."/>
            <person name="Mukherjee M."/>
            <person name="Park G."/>
            <person name="Park J."/>
            <person name="Park S.Y."/>
            <person name="Proctor R.H."/>
            <person name="Regev A."/>
            <person name="Ruiz-Roldan M.C."/>
            <person name="Sain D."/>
            <person name="Sakthikumar S."/>
            <person name="Sykes S."/>
            <person name="Schwartz D.C."/>
            <person name="Turgeon B.G."/>
            <person name="Wapinski I."/>
            <person name="Yoder O."/>
            <person name="Young S."/>
            <person name="Zeng Q."/>
            <person name="Zhou S."/>
            <person name="Galagan J."/>
            <person name="Cuomo C.A."/>
            <person name="Kistler H.C."/>
            <person name="Rep M."/>
        </authorList>
    </citation>
    <scope>NUCLEOTIDE SEQUENCE [LARGE SCALE GENOMIC DNA]</scope>
    <source>
        <strain evidence="2">M3125 / FGSC 7600</strain>
    </source>
</reference>
<dbReference type="GeneID" id="30072282"/>
<sequence length="122" mass="13417">MTTSMTHLCVVHTVWIRQGRKGDKEGANSSASHYSERLFIICIRAKSSHWLCLHCLRVVTPPQLGICIPSAAQISDTFPCQCSAAAAFPKVKRGGKKKLLKIRSTLITYGAQCQPARAEYGK</sequence>
<organism evidence="1 2">
    <name type="scientific">Gibberella moniliformis (strain M3125 / FGSC 7600)</name>
    <name type="common">Maize ear and stalk rot fungus</name>
    <name type="synonym">Fusarium verticillioides</name>
    <dbReference type="NCBI Taxonomy" id="334819"/>
    <lineage>
        <taxon>Eukaryota</taxon>
        <taxon>Fungi</taxon>
        <taxon>Dikarya</taxon>
        <taxon>Ascomycota</taxon>
        <taxon>Pezizomycotina</taxon>
        <taxon>Sordariomycetes</taxon>
        <taxon>Hypocreomycetidae</taxon>
        <taxon>Hypocreales</taxon>
        <taxon>Nectriaceae</taxon>
        <taxon>Fusarium</taxon>
        <taxon>Fusarium fujikuroi species complex</taxon>
    </lineage>
</organism>
<proteinExistence type="predicted"/>
<keyword evidence="2" id="KW-1185">Reference proteome</keyword>
<protein>
    <submittedName>
        <fullName evidence="1">Uncharacterized protein</fullName>
    </submittedName>
</protein>
<gene>
    <name evidence="1" type="ORF">FVEG_15406</name>
</gene>
<dbReference type="KEGG" id="fvr:FVEG_15406"/>
<name>W7MBG6_GIBM7</name>
<dbReference type="RefSeq" id="XP_018748413.1">
    <property type="nucleotide sequence ID" value="XM_018904532.1"/>
</dbReference>
<evidence type="ECO:0000313" key="1">
    <source>
        <dbReference type="EMBL" id="EWG42222.1"/>
    </source>
</evidence>
<evidence type="ECO:0000313" key="2">
    <source>
        <dbReference type="Proteomes" id="UP000009096"/>
    </source>
</evidence>
<dbReference type="Proteomes" id="UP000009096">
    <property type="component" value="Chromosome 2"/>
</dbReference>
<dbReference type="VEuPathDB" id="FungiDB:FVEG_15406"/>
<dbReference type="EMBL" id="CM000579">
    <property type="protein sequence ID" value="EWG42222.1"/>
    <property type="molecule type" value="Genomic_DNA"/>
</dbReference>